<accession>A0A0A9GYZ2</accession>
<organism evidence="1">
    <name type="scientific">Arundo donax</name>
    <name type="common">Giant reed</name>
    <name type="synonym">Donax arundinaceus</name>
    <dbReference type="NCBI Taxonomy" id="35708"/>
    <lineage>
        <taxon>Eukaryota</taxon>
        <taxon>Viridiplantae</taxon>
        <taxon>Streptophyta</taxon>
        <taxon>Embryophyta</taxon>
        <taxon>Tracheophyta</taxon>
        <taxon>Spermatophyta</taxon>
        <taxon>Magnoliopsida</taxon>
        <taxon>Liliopsida</taxon>
        <taxon>Poales</taxon>
        <taxon>Poaceae</taxon>
        <taxon>PACMAD clade</taxon>
        <taxon>Arundinoideae</taxon>
        <taxon>Arundineae</taxon>
        <taxon>Arundo</taxon>
    </lineage>
</organism>
<dbReference type="EMBL" id="GBRH01167711">
    <property type="protein sequence ID" value="JAE30185.1"/>
    <property type="molecule type" value="Transcribed_RNA"/>
</dbReference>
<protein>
    <submittedName>
        <fullName evidence="1">Uncharacterized protein</fullName>
    </submittedName>
</protein>
<name>A0A0A9GYZ2_ARUDO</name>
<reference evidence="1" key="2">
    <citation type="journal article" date="2015" name="Data Brief">
        <title>Shoot transcriptome of the giant reed, Arundo donax.</title>
        <authorList>
            <person name="Barrero R.A."/>
            <person name="Guerrero F.D."/>
            <person name="Moolhuijzen P."/>
            <person name="Goolsby J.A."/>
            <person name="Tidwell J."/>
            <person name="Bellgard S.E."/>
            <person name="Bellgard M.I."/>
        </authorList>
    </citation>
    <scope>NUCLEOTIDE SEQUENCE</scope>
    <source>
        <tissue evidence="1">Shoot tissue taken approximately 20 cm above the soil surface</tissue>
    </source>
</reference>
<proteinExistence type="predicted"/>
<reference evidence="1" key="1">
    <citation type="submission" date="2014-09" db="EMBL/GenBank/DDBJ databases">
        <authorList>
            <person name="Magalhaes I.L.F."/>
            <person name="Oliveira U."/>
            <person name="Santos F.R."/>
            <person name="Vidigal T.H.D.A."/>
            <person name="Brescovit A.D."/>
            <person name="Santos A.J."/>
        </authorList>
    </citation>
    <scope>NUCLEOTIDE SEQUENCE</scope>
    <source>
        <tissue evidence="1">Shoot tissue taken approximately 20 cm above the soil surface</tissue>
    </source>
</reference>
<evidence type="ECO:0000313" key="1">
    <source>
        <dbReference type="EMBL" id="JAE30185.1"/>
    </source>
</evidence>
<dbReference type="AlphaFoldDB" id="A0A0A9GYZ2"/>
<sequence length="28" mass="3322">MSRPALTWLQVIACVTERTHKEIQQNMH</sequence>